<dbReference type="GO" id="GO:0009307">
    <property type="term" value="P:DNA restriction-modification system"/>
    <property type="evidence" value="ECO:0007669"/>
    <property type="project" value="UniProtKB-KW"/>
</dbReference>
<dbReference type="GO" id="GO:0008170">
    <property type="term" value="F:N-methyltransferase activity"/>
    <property type="evidence" value="ECO:0007669"/>
    <property type="project" value="InterPro"/>
</dbReference>
<evidence type="ECO:0000259" key="7">
    <source>
        <dbReference type="Pfam" id="PF02384"/>
    </source>
</evidence>
<gene>
    <name evidence="8" type="ORF">VRLFYP33_00393</name>
</gene>
<dbReference type="AlphaFoldDB" id="A0A6N2Z1S3"/>
<keyword evidence="4" id="KW-0949">S-adenosyl-L-methionine</keyword>
<dbReference type="RefSeq" id="WP_156704045.1">
    <property type="nucleotide sequence ID" value="NZ_CACRUX010000012.1"/>
</dbReference>
<dbReference type="InterPro" id="IPR029063">
    <property type="entry name" value="SAM-dependent_MTases_sf"/>
</dbReference>
<evidence type="ECO:0000256" key="5">
    <source>
        <dbReference type="ARBA" id="ARBA00022747"/>
    </source>
</evidence>
<organism evidence="8">
    <name type="scientific">Veillonella ratti</name>
    <dbReference type="NCBI Taxonomy" id="103892"/>
    <lineage>
        <taxon>Bacteria</taxon>
        <taxon>Bacillati</taxon>
        <taxon>Bacillota</taxon>
        <taxon>Negativicutes</taxon>
        <taxon>Veillonellales</taxon>
        <taxon>Veillonellaceae</taxon>
        <taxon>Veillonella</taxon>
    </lineage>
</organism>
<dbReference type="EMBL" id="CACRUX010000012">
    <property type="protein sequence ID" value="VYT73249.1"/>
    <property type="molecule type" value="Genomic_DNA"/>
</dbReference>
<dbReference type="SUPFAM" id="SSF53335">
    <property type="entry name" value="S-adenosyl-L-methionine-dependent methyltransferases"/>
    <property type="match status" value="1"/>
</dbReference>
<dbReference type="InterPro" id="IPR003356">
    <property type="entry name" value="DNA_methylase_A-5"/>
</dbReference>
<evidence type="ECO:0000313" key="8">
    <source>
        <dbReference type="EMBL" id="VYT73249.1"/>
    </source>
</evidence>
<evidence type="ECO:0000256" key="4">
    <source>
        <dbReference type="ARBA" id="ARBA00022691"/>
    </source>
</evidence>
<reference evidence="8" key="1">
    <citation type="submission" date="2019-11" db="EMBL/GenBank/DDBJ databases">
        <authorList>
            <person name="Feng L."/>
        </authorList>
    </citation>
    <scope>NUCLEOTIDE SEQUENCE</scope>
    <source>
        <strain evidence="8">VrattiLFYP33</strain>
    </source>
</reference>
<dbReference type="PANTHER" id="PTHR42933:SF1">
    <property type="entry name" value="SITE-SPECIFIC DNA-METHYLTRANSFERASE (ADENINE-SPECIFIC)"/>
    <property type="match status" value="1"/>
</dbReference>
<accession>A0A6N2Z1S3</accession>
<comment type="catalytic activity">
    <reaction evidence="6">
        <text>a 2'-deoxyadenosine in DNA + S-adenosyl-L-methionine = an N(6)-methyl-2'-deoxyadenosine in DNA + S-adenosyl-L-homocysteine + H(+)</text>
        <dbReference type="Rhea" id="RHEA:15197"/>
        <dbReference type="Rhea" id="RHEA-COMP:12418"/>
        <dbReference type="Rhea" id="RHEA-COMP:12419"/>
        <dbReference type="ChEBI" id="CHEBI:15378"/>
        <dbReference type="ChEBI" id="CHEBI:57856"/>
        <dbReference type="ChEBI" id="CHEBI:59789"/>
        <dbReference type="ChEBI" id="CHEBI:90615"/>
        <dbReference type="ChEBI" id="CHEBI:90616"/>
        <dbReference type="EC" id="2.1.1.72"/>
    </reaction>
</comment>
<evidence type="ECO:0000256" key="3">
    <source>
        <dbReference type="ARBA" id="ARBA00022679"/>
    </source>
</evidence>
<keyword evidence="5" id="KW-0680">Restriction system</keyword>
<dbReference type="PANTHER" id="PTHR42933">
    <property type="entry name" value="SLR6095 PROTEIN"/>
    <property type="match status" value="1"/>
</dbReference>
<sequence>MILNDYFNEKEGYKIPQLLTDALLGDGREALLKYLDEHTPDKFADSLRDDYQNEHGDRDKLKQDFTPDGIVRVVRGIVGDGHRYADICAGTGALTLANMRDRADYTVYAEEFSERTVPFLLANLALRNAEGYVVNGDSLTGEIKALYKLEKSETYSRINIANDEIKDFQPPAVDHVIMNPPYSVKWKPRYHRAYDGYGPMPTTADYAFMLRGLDIGDTVTAIIPHGVLFRGAKEGKVRKLLIERNLLDAVIGLPENMFLNTGIPVAILVFNRKKTDDTVLFVDASRDFEKQGKINIMTDEQINKLIKTVIMRQVVDKYSHLATFEEIENNDFNLNIPRYVDTTEPPPPVDVVQDMLDLVAINKEIKAAELELGAFLDDLVGTTPQSQEELEKIKELHRELRSL</sequence>
<dbReference type="Gene3D" id="3.40.50.150">
    <property type="entry name" value="Vaccinia Virus protein VP39"/>
    <property type="match status" value="1"/>
</dbReference>
<feature type="domain" description="DNA methylase adenine-specific" evidence="7">
    <location>
        <begin position="63"/>
        <end position="344"/>
    </location>
</feature>
<dbReference type="InterPro" id="IPR051537">
    <property type="entry name" value="DNA_Adenine_Mtase"/>
</dbReference>
<dbReference type="Pfam" id="PF02384">
    <property type="entry name" value="N6_Mtase"/>
    <property type="match status" value="1"/>
</dbReference>
<evidence type="ECO:0000256" key="2">
    <source>
        <dbReference type="ARBA" id="ARBA00022603"/>
    </source>
</evidence>
<dbReference type="GO" id="GO:0032259">
    <property type="term" value="P:methylation"/>
    <property type="evidence" value="ECO:0007669"/>
    <property type="project" value="UniProtKB-KW"/>
</dbReference>
<evidence type="ECO:0000256" key="1">
    <source>
        <dbReference type="ARBA" id="ARBA00011900"/>
    </source>
</evidence>
<protein>
    <recommendedName>
        <fullName evidence="1">site-specific DNA-methyltransferase (adenine-specific)</fullName>
        <ecNumber evidence="1">2.1.1.72</ecNumber>
    </recommendedName>
</protein>
<dbReference type="InterPro" id="IPR002052">
    <property type="entry name" value="DNA_methylase_N6_adenine_CS"/>
</dbReference>
<keyword evidence="2 8" id="KW-0489">Methyltransferase</keyword>
<proteinExistence type="predicted"/>
<dbReference type="PROSITE" id="PS00092">
    <property type="entry name" value="N6_MTASE"/>
    <property type="match status" value="1"/>
</dbReference>
<evidence type="ECO:0000256" key="6">
    <source>
        <dbReference type="ARBA" id="ARBA00047942"/>
    </source>
</evidence>
<dbReference type="GO" id="GO:0003677">
    <property type="term" value="F:DNA binding"/>
    <property type="evidence" value="ECO:0007669"/>
    <property type="project" value="InterPro"/>
</dbReference>
<keyword evidence="3 8" id="KW-0808">Transferase</keyword>
<name>A0A6N2Z1S3_9FIRM</name>
<dbReference type="GO" id="GO:0009007">
    <property type="term" value="F:site-specific DNA-methyltransferase (adenine-specific) activity"/>
    <property type="evidence" value="ECO:0007669"/>
    <property type="project" value="UniProtKB-EC"/>
</dbReference>
<dbReference type="EC" id="2.1.1.72" evidence="1"/>